<evidence type="ECO:0000313" key="2">
    <source>
        <dbReference type="Proteomes" id="UP000013101"/>
    </source>
</evidence>
<dbReference type="OrthoDB" id="6696432at2"/>
<dbReference type="AlphaFoldDB" id="N9NY82"/>
<proteinExistence type="predicted"/>
<reference evidence="1 2" key="1">
    <citation type="submission" date="2013-02" db="EMBL/GenBank/DDBJ databases">
        <title>The Genome Sequence of Acinetobacter sp. NIPH 2171.</title>
        <authorList>
            <consortium name="The Broad Institute Genome Sequencing Platform"/>
            <consortium name="The Broad Institute Genome Sequencing Center for Infectious Disease"/>
            <person name="Cerqueira G."/>
            <person name="Feldgarden M."/>
            <person name="Courvalin P."/>
            <person name="Perichon B."/>
            <person name="Grillot-Courvalin C."/>
            <person name="Clermont D."/>
            <person name="Rocha E."/>
            <person name="Yoon E.-J."/>
            <person name="Nemec A."/>
            <person name="Walker B."/>
            <person name="Young S.K."/>
            <person name="Zeng Q."/>
            <person name="Gargeya S."/>
            <person name="Fitzgerald M."/>
            <person name="Haas B."/>
            <person name="Abouelleil A."/>
            <person name="Alvarado L."/>
            <person name="Arachchi H.M."/>
            <person name="Berlin A.M."/>
            <person name="Chapman S.B."/>
            <person name="Dewar J."/>
            <person name="Goldberg J."/>
            <person name="Griggs A."/>
            <person name="Gujja S."/>
            <person name="Hansen M."/>
            <person name="Howarth C."/>
            <person name="Imamovic A."/>
            <person name="Larimer J."/>
            <person name="McCowan C."/>
            <person name="Murphy C."/>
            <person name="Neiman D."/>
            <person name="Pearson M."/>
            <person name="Priest M."/>
            <person name="Roberts A."/>
            <person name="Saif S."/>
            <person name="Shea T."/>
            <person name="Sisk P."/>
            <person name="Sykes S."/>
            <person name="Wortman J."/>
            <person name="Nusbaum C."/>
            <person name="Birren B."/>
        </authorList>
    </citation>
    <scope>NUCLEOTIDE SEQUENCE [LARGE SCALE GENOMIC DNA]</scope>
    <source>
        <strain evidence="1 2">NIPH 2171</strain>
    </source>
</reference>
<protein>
    <submittedName>
        <fullName evidence="1">Uncharacterized protein</fullName>
    </submittedName>
</protein>
<gene>
    <name evidence="1" type="ORF">F897_02658</name>
</gene>
<evidence type="ECO:0000313" key="1">
    <source>
        <dbReference type="EMBL" id="ENX07622.1"/>
    </source>
</evidence>
<comment type="caution">
    <text evidence="1">The sequence shown here is derived from an EMBL/GenBank/DDBJ whole genome shotgun (WGS) entry which is preliminary data.</text>
</comment>
<accession>N9NY82</accession>
<dbReference type="EMBL" id="APRS01000015">
    <property type="protein sequence ID" value="ENX07622.1"/>
    <property type="molecule type" value="Genomic_DNA"/>
</dbReference>
<organism evidence="1 2">
    <name type="scientific">Acinetobacter variabilis</name>
    <dbReference type="NCBI Taxonomy" id="70346"/>
    <lineage>
        <taxon>Bacteria</taxon>
        <taxon>Pseudomonadati</taxon>
        <taxon>Pseudomonadota</taxon>
        <taxon>Gammaproteobacteria</taxon>
        <taxon>Moraxellales</taxon>
        <taxon>Moraxellaceae</taxon>
        <taxon>Acinetobacter</taxon>
    </lineage>
</organism>
<dbReference type="Proteomes" id="UP000013101">
    <property type="component" value="Unassembled WGS sequence"/>
</dbReference>
<name>N9NY82_9GAMM</name>
<dbReference type="STRING" id="70346.F897_02658"/>
<dbReference type="HOGENOM" id="CLU_053277_0_0_6"/>
<dbReference type="PATRIC" id="fig|1217693.3.peg.2573"/>
<dbReference type="RefSeq" id="WP_005236552.1">
    <property type="nucleotide sequence ID" value="NZ_CP083658.1"/>
</dbReference>
<sequence>MVASTDIKFYVHTNNNAPQLQNAYGSMINVLDACLVNGINVGAVSSLIASGTTVTALFSSAHNLMQYQVIKITGANQSEFNGEHRVLTVPNAQSVTFELAAVPSLSTATGTITASLPPLAWEKPFSSTNPNGGGKAAYRSTNLLLPSHPFLRVVDELDPAYTATYAKYAKVGIVEDMTDIDTMLGVQAPFDSTMPDKNWIGTGSGIEAINGWARWYYATSYGFGSSDGDRYGASSNEMKWMVVGNGDWFYIINSSNEKEDFSAVYGFGSFESFLEGDSTNNFLISSLDYAPASENFYRLRNCPVPTLNKKTLLLQRDYTQNSSGLAAIVSLGIGKINNTSGEAIIGSPTSIGYALMPAYIYNSNIRGVLPALKWLYQSEPFSNKQSFIFGSEIFMAKSIAHPSSPESVQIVIKIGGL</sequence>